<evidence type="ECO:0000313" key="3">
    <source>
        <dbReference type="Proteomes" id="UP001200313"/>
    </source>
</evidence>
<dbReference type="EMBL" id="JAKNJB010000008">
    <property type="protein sequence ID" value="MCG4526698.1"/>
    <property type="molecule type" value="Genomic_DNA"/>
</dbReference>
<reference evidence="2 3" key="1">
    <citation type="submission" date="2022-01" db="EMBL/GenBank/DDBJ databases">
        <title>Collection of gut derived symbiotic bacterial strains cultured from healthy donors.</title>
        <authorList>
            <person name="Lin H."/>
            <person name="Kohout C."/>
            <person name="Waligurski E."/>
            <person name="Pamer E.G."/>
        </authorList>
    </citation>
    <scope>NUCLEOTIDE SEQUENCE [LARGE SCALE GENOMIC DNA]</scope>
    <source>
        <strain evidence="2 3">DFI.3.7</strain>
    </source>
</reference>
<comment type="caution">
    <text evidence="2">The sequence shown here is derived from an EMBL/GenBank/DDBJ whole genome shotgun (WGS) entry which is preliminary data.</text>
</comment>
<keyword evidence="1" id="KW-1133">Transmembrane helix</keyword>
<name>A0ABS9M7D0_9FIRM</name>
<feature type="transmembrane region" description="Helical" evidence="1">
    <location>
        <begin position="7"/>
        <end position="27"/>
    </location>
</feature>
<dbReference type="RefSeq" id="WP_050618551.1">
    <property type="nucleotide sequence ID" value="NZ_JAKNJB010000008.1"/>
</dbReference>
<evidence type="ECO:0000256" key="1">
    <source>
        <dbReference type="SAM" id="Phobius"/>
    </source>
</evidence>
<feature type="transmembrane region" description="Helical" evidence="1">
    <location>
        <begin position="122"/>
        <end position="145"/>
    </location>
</feature>
<accession>A0ABS9M7D0</accession>
<proteinExistence type="predicted"/>
<feature type="transmembrane region" description="Helical" evidence="1">
    <location>
        <begin position="39"/>
        <end position="58"/>
    </location>
</feature>
<protein>
    <submittedName>
        <fullName evidence="2">Uncharacterized protein</fullName>
    </submittedName>
</protein>
<dbReference type="Proteomes" id="UP001200313">
    <property type="component" value="Unassembled WGS sequence"/>
</dbReference>
<keyword evidence="1" id="KW-0812">Transmembrane</keyword>
<keyword evidence="1" id="KW-0472">Membrane</keyword>
<evidence type="ECO:0000313" key="2">
    <source>
        <dbReference type="EMBL" id="MCG4526698.1"/>
    </source>
</evidence>
<organism evidence="2 3">
    <name type="scientific">Intestinimonas massiliensis</name>
    <name type="common">ex Afouda et al. 2020</name>
    <dbReference type="NCBI Taxonomy" id="1673721"/>
    <lineage>
        <taxon>Bacteria</taxon>
        <taxon>Bacillati</taxon>
        <taxon>Bacillota</taxon>
        <taxon>Clostridia</taxon>
        <taxon>Eubacteriales</taxon>
        <taxon>Intestinimonas</taxon>
    </lineage>
</organism>
<dbReference type="PROSITE" id="PS51257">
    <property type="entry name" value="PROKAR_LIPOPROTEIN"/>
    <property type="match status" value="1"/>
</dbReference>
<sequence length="146" mass="15212">MERNRSLLLNVILAAVVGLACLCVLLWRTFAPATVLPELNVPVVTALSLAALVVERYLAPGARRAWVPLILLGGVTLGLLPWCAGLVSAAQALELCLLGGAVFAVTAMLYTSMADRLSSGPVCRAAPVLSAFLLFLAGQCLTGLLL</sequence>
<feature type="transmembrane region" description="Helical" evidence="1">
    <location>
        <begin position="65"/>
        <end position="82"/>
    </location>
</feature>
<keyword evidence="3" id="KW-1185">Reference proteome</keyword>
<gene>
    <name evidence="2" type="ORF">L0P79_06345</name>
</gene>
<feature type="transmembrane region" description="Helical" evidence="1">
    <location>
        <begin position="88"/>
        <end position="110"/>
    </location>
</feature>